<feature type="transmembrane region" description="Helical" evidence="1">
    <location>
        <begin position="448"/>
        <end position="468"/>
    </location>
</feature>
<keyword evidence="1" id="KW-1133">Transmembrane helix</keyword>
<feature type="transmembrane region" description="Helical" evidence="1">
    <location>
        <begin position="127"/>
        <end position="155"/>
    </location>
</feature>
<dbReference type="AlphaFoldDB" id="A0A1G6AVQ9"/>
<dbReference type="Pfam" id="PF03806">
    <property type="entry name" value="ABG_transport"/>
    <property type="match status" value="1"/>
</dbReference>
<keyword evidence="3" id="KW-1185">Reference proteome</keyword>
<dbReference type="Proteomes" id="UP000199626">
    <property type="component" value="Unassembled WGS sequence"/>
</dbReference>
<sequence>MTQAQQTVTKRNAFTRFLDTVEWLGNLLPHPITLFAMFALGIILVSGIAGYFELSAQDPRPGGGVIEVVSLMNAEGLQRIVTGLVTNFTGFTPLGTVLVALLGVGIAERSGMLSAAMRGLVMNAHPRLVTVAVVFTGVVSNTAAELGYVVLIPLAAMIFHSLGRHPLAGLAAAFAGVSGGYSANLLIGTVDPLLAGITTKAAHIIDPNYYVGPEANWYFMFVSTFLIAILGTFVTEKIVEPKLGKYNTTEASMELTEQKIEPLTALEKKGLIGAGLSFAALCALLALTIVPEWGILRNPETGGVSGSPFLKGIVVFIFITFAIPGYVYGRITNVMRTDRDVINAMSDSMSTMGMYIVLVFFAAQFVAFFDWTNLGSILAVNGASFLQNVGLTGPALFILFIFMCAFVNLMLGSASAQWAITAPIFVPMLMLIGYSPEVIQVAYRIGDSVTNIITPMMSYFGLILAVAVRYKKDTGIGTMIAMMLPYTIVFLIGWTALFFLWVFGLDLPVGINTPTYYTP</sequence>
<dbReference type="PANTHER" id="PTHR30282">
    <property type="entry name" value="P-AMINOBENZOYL GLUTAMATE TRANSPORTER"/>
    <property type="match status" value="1"/>
</dbReference>
<feature type="transmembrane region" description="Helical" evidence="1">
    <location>
        <begin position="418"/>
        <end position="436"/>
    </location>
</feature>
<feature type="transmembrane region" description="Helical" evidence="1">
    <location>
        <begin position="217"/>
        <end position="235"/>
    </location>
</feature>
<evidence type="ECO:0000313" key="3">
    <source>
        <dbReference type="Proteomes" id="UP000199626"/>
    </source>
</evidence>
<dbReference type="GO" id="GO:1902604">
    <property type="term" value="P:p-aminobenzoyl-glutamate transmembrane transport"/>
    <property type="evidence" value="ECO:0007669"/>
    <property type="project" value="InterPro"/>
</dbReference>
<evidence type="ECO:0000313" key="2">
    <source>
        <dbReference type="EMBL" id="SDB12471.1"/>
    </source>
</evidence>
<reference evidence="3" key="1">
    <citation type="submission" date="2016-10" db="EMBL/GenBank/DDBJ databases">
        <authorList>
            <person name="Varghese N."/>
            <person name="Submissions S."/>
        </authorList>
    </citation>
    <scope>NUCLEOTIDE SEQUENCE [LARGE SCALE GENOMIC DNA]</scope>
    <source>
        <strain evidence="3">CGMCC 1.10824</strain>
    </source>
</reference>
<feature type="transmembrane region" description="Helical" evidence="1">
    <location>
        <begin position="309"/>
        <end position="328"/>
    </location>
</feature>
<dbReference type="RefSeq" id="WP_092591422.1">
    <property type="nucleotide sequence ID" value="NZ_FMXN01000002.1"/>
</dbReference>
<dbReference type="EMBL" id="FMXN01000002">
    <property type="protein sequence ID" value="SDB12471.1"/>
    <property type="molecule type" value="Genomic_DNA"/>
</dbReference>
<feature type="transmembrane region" description="Helical" evidence="1">
    <location>
        <begin position="270"/>
        <end position="289"/>
    </location>
</feature>
<evidence type="ECO:0000256" key="1">
    <source>
        <dbReference type="SAM" id="Phobius"/>
    </source>
</evidence>
<gene>
    <name evidence="2" type="ORF">SAMN02927930_00498</name>
</gene>
<feature type="transmembrane region" description="Helical" evidence="1">
    <location>
        <begin position="389"/>
        <end position="411"/>
    </location>
</feature>
<dbReference type="GO" id="GO:0015558">
    <property type="term" value="F:secondary active p-aminobenzoyl-glutamate transmembrane transporter activity"/>
    <property type="evidence" value="ECO:0007669"/>
    <property type="project" value="InterPro"/>
</dbReference>
<dbReference type="OrthoDB" id="3314392at2"/>
<keyword evidence="1" id="KW-0472">Membrane</keyword>
<proteinExistence type="predicted"/>
<accession>A0A1G6AVQ9</accession>
<name>A0A1G6AVQ9_9GAMM</name>
<dbReference type="InterPro" id="IPR004697">
    <property type="entry name" value="AbgT"/>
</dbReference>
<feature type="transmembrane region" description="Helical" evidence="1">
    <location>
        <begin position="80"/>
        <end position="107"/>
    </location>
</feature>
<feature type="transmembrane region" description="Helical" evidence="1">
    <location>
        <begin position="480"/>
        <end position="503"/>
    </location>
</feature>
<organism evidence="2 3">
    <name type="scientific">Pseudidiomarina indica</name>
    <dbReference type="NCBI Taxonomy" id="1159017"/>
    <lineage>
        <taxon>Bacteria</taxon>
        <taxon>Pseudomonadati</taxon>
        <taxon>Pseudomonadota</taxon>
        <taxon>Gammaproteobacteria</taxon>
        <taxon>Alteromonadales</taxon>
        <taxon>Idiomarinaceae</taxon>
        <taxon>Pseudidiomarina</taxon>
    </lineage>
</organism>
<dbReference type="PANTHER" id="PTHR30282:SF0">
    <property type="entry name" value="P-AMINOBENZOYL-GLUTAMATE TRANSPORT PROTEIN"/>
    <property type="match status" value="1"/>
</dbReference>
<feature type="transmembrane region" description="Helical" evidence="1">
    <location>
        <begin position="32"/>
        <end position="52"/>
    </location>
</feature>
<keyword evidence="1" id="KW-0812">Transmembrane</keyword>
<feature type="transmembrane region" description="Helical" evidence="1">
    <location>
        <begin position="349"/>
        <end position="369"/>
    </location>
</feature>
<protein>
    <submittedName>
        <fullName evidence="2">Aminobenzoyl-glutamate transport protein</fullName>
    </submittedName>
</protein>